<name>A0A0M3ITC8_ASCLU</name>
<evidence type="ECO:0000313" key="2">
    <source>
        <dbReference type="WBParaSite" id="ALUE_0002200601-mRNA-1"/>
    </source>
</evidence>
<proteinExistence type="predicted"/>
<protein>
    <submittedName>
        <fullName evidence="2">Uncharacterized protein</fullName>
    </submittedName>
</protein>
<dbReference type="WBParaSite" id="ALUE_0002200601-mRNA-1">
    <property type="protein sequence ID" value="ALUE_0002200601-mRNA-1"/>
    <property type="gene ID" value="ALUE_0002200601"/>
</dbReference>
<keyword evidence="1" id="KW-1185">Reference proteome</keyword>
<sequence>MRLANLLNDTLQTISAIYANDRLSCVLRQKILPPDGLTNTQIWPLNQAYYIFLVLGPTTSQGKCSWR</sequence>
<organism evidence="1 2">
    <name type="scientific">Ascaris lumbricoides</name>
    <name type="common">Giant roundworm</name>
    <dbReference type="NCBI Taxonomy" id="6252"/>
    <lineage>
        <taxon>Eukaryota</taxon>
        <taxon>Metazoa</taxon>
        <taxon>Ecdysozoa</taxon>
        <taxon>Nematoda</taxon>
        <taxon>Chromadorea</taxon>
        <taxon>Rhabditida</taxon>
        <taxon>Spirurina</taxon>
        <taxon>Ascaridomorpha</taxon>
        <taxon>Ascaridoidea</taxon>
        <taxon>Ascarididae</taxon>
        <taxon>Ascaris</taxon>
    </lineage>
</organism>
<reference evidence="2" key="1">
    <citation type="submission" date="2017-02" db="UniProtKB">
        <authorList>
            <consortium name="WormBaseParasite"/>
        </authorList>
    </citation>
    <scope>IDENTIFICATION</scope>
</reference>
<evidence type="ECO:0000313" key="1">
    <source>
        <dbReference type="Proteomes" id="UP000036681"/>
    </source>
</evidence>
<dbReference type="Proteomes" id="UP000036681">
    <property type="component" value="Unplaced"/>
</dbReference>
<dbReference type="AlphaFoldDB" id="A0A0M3ITC8"/>
<accession>A0A0M3ITC8</accession>